<gene>
    <name evidence="2" type="ORF">TWF730_008075</name>
</gene>
<dbReference type="AlphaFoldDB" id="A0AAV9V9S6"/>
<reference evidence="2 3" key="1">
    <citation type="submission" date="2019-10" db="EMBL/GenBank/DDBJ databases">
        <authorList>
            <person name="Palmer J.M."/>
        </authorList>
    </citation>
    <scope>NUCLEOTIDE SEQUENCE [LARGE SCALE GENOMIC DNA]</scope>
    <source>
        <strain evidence="2 3">TWF730</strain>
    </source>
</reference>
<keyword evidence="3" id="KW-1185">Reference proteome</keyword>
<evidence type="ECO:0000313" key="3">
    <source>
        <dbReference type="Proteomes" id="UP001373714"/>
    </source>
</evidence>
<organism evidence="2 3">
    <name type="scientific">Orbilia blumenaviensis</name>
    <dbReference type="NCBI Taxonomy" id="1796055"/>
    <lineage>
        <taxon>Eukaryota</taxon>
        <taxon>Fungi</taxon>
        <taxon>Dikarya</taxon>
        <taxon>Ascomycota</taxon>
        <taxon>Pezizomycotina</taxon>
        <taxon>Orbiliomycetes</taxon>
        <taxon>Orbiliales</taxon>
        <taxon>Orbiliaceae</taxon>
        <taxon>Orbilia</taxon>
    </lineage>
</organism>
<feature type="region of interest" description="Disordered" evidence="1">
    <location>
        <begin position="1"/>
        <end position="27"/>
    </location>
</feature>
<proteinExistence type="predicted"/>
<dbReference type="EMBL" id="JAVHNS010000004">
    <property type="protein sequence ID" value="KAK6358756.1"/>
    <property type="molecule type" value="Genomic_DNA"/>
</dbReference>
<sequence length="117" mass="12271">MYTGEGPAAMAAAYPNPHSRGGGRRYSQGPFLCGLGGEGLGPAEVGSMTDVASFPFPADPIMGGGGVSRARSVAFGDGGGRALHIYIHIYRLQPNFSPQQHGEKIWLAFNGRHISRA</sequence>
<evidence type="ECO:0000313" key="2">
    <source>
        <dbReference type="EMBL" id="KAK6358756.1"/>
    </source>
</evidence>
<evidence type="ECO:0000256" key="1">
    <source>
        <dbReference type="SAM" id="MobiDB-lite"/>
    </source>
</evidence>
<name>A0AAV9V9S6_9PEZI</name>
<protein>
    <submittedName>
        <fullName evidence="2">Uncharacterized protein</fullName>
    </submittedName>
</protein>
<comment type="caution">
    <text evidence="2">The sequence shown here is derived from an EMBL/GenBank/DDBJ whole genome shotgun (WGS) entry which is preliminary data.</text>
</comment>
<dbReference type="Proteomes" id="UP001373714">
    <property type="component" value="Unassembled WGS sequence"/>
</dbReference>
<accession>A0AAV9V9S6</accession>